<keyword evidence="3" id="KW-1185">Reference proteome</keyword>
<organism evidence="2 3">
    <name type="scientific">Pacificimonas aurantium</name>
    <dbReference type="NCBI Taxonomy" id="1250540"/>
    <lineage>
        <taxon>Bacteria</taxon>
        <taxon>Pseudomonadati</taxon>
        <taxon>Pseudomonadota</taxon>
        <taxon>Alphaproteobacteria</taxon>
        <taxon>Sphingomonadales</taxon>
        <taxon>Sphingosinicellaceae</taxon>
        <taxon>Pacificimonas</taxon>
    </lineage>
</organism>
<dbReference type="RefSeq" id="WP_143712197.1">
    <property type="nucleotide sequence ID" value="NZ_JAGSGB010000001.1"/>
</dbReference>
<comment type="caution">
    <text evidence="2">The sequence shown here is derived from an EMBL/GenBank/DDBJ whole genome shotgun (WGS) entry which is preliminary data.</text>
</comment>
<gene>
    <name evidence="2" type="ORF">KCN53_00670</name>
</gene>
<reference evidence="2 3" key="1">
    <citation type="submission" date="2021-04" db="EMBL/GenBank/DDBJ databases">
        <authorList>
            <person name="Pira H."/>
            <person name="Risdian C."/>
            <person name="Wink J."/>
        </authorList>
    </citation>
    <scope>NUCLEOTIDE SEQUENCE [LARGE SCALE GENOMIC DNA]</scope>
    <source>
        <strain evidence="2 3">DSM 107782</strain>
    </source>
</reference>
<dbReference type="EMBL" id="JAGSGB010000001">
    <property type="protein sequence ID" value="MBZ6377138.1"/>
    <property type="molecule type" value="Genomic_DNA"/>
</dbReference>
<evidence type="ECO:0000313" key="3">
    <source>
        <dbReference type="Proteomes" id="UP000824621"/>
    </source>
</evidence>
<evidence type="ECO:0008006" key="4">
    <source>
        <dbReference type="Google" id="ProtNLM"/>
    </source>
</evidence>
<evidence type="ECO:0000313" key="2">
    <source>
        <dbReference type="EMBL" id="MBZ6377138.1"/>
    </source>
</evidence>
<protein>
    <recommendedName>
        <fullName evidence="4">Relaxase</fullName>
    </recommendedName>
</protein>
<feature type="compositionally biased region" description="Basic and acidic residues" evidence="1">
    <location>
        <begin position="241"/>
        <end position="266"/>
    </location>
</feature>
<evidence type="ECO:0000256" key="1">
    <source>
        <dbReference type="SAM" id="MobiDB-lite"/>
    </source>
</evidence>
<sequence length="266" mass="30721">MASSSRPCAIPKSLSLAEWQQAKRVGQDARELKAIFQSCWKQSDDQRSFARALQEHGLALAKGDQRGFVATDLNGEVYAIARFCGVRTKDVRQRLGHPETLPSVSSAKEALAKSVLPGVEKLRQAEARKLAQVKEHQKKLLWQLTEKHQGERKSLLERHQARSFAELKARQDRFNKGLRGLFDRITGAYGKTKKQNELEAYEAFKRDQTERDKLVYRQLGEKRDHLKRQRDILQKAQQLGRDLKKDLKNLRDDRENDRSMRDGPHR</sequence>
<dbReference type="Proteomes" id="UP000824621">
    <property type="component" value="Unassembled WGS sequence"/>
</dbReference>
<name>A0ABS7WFG4_9SPHN</name>
<feature type="region of interest" description="Disordered" evidence="1">
    <location>
        <begin position="235"/>
        <end position="266"/>
    </location>
</feature>
<proteinExistence type="predicted"/>
<accession>A0ABS7WFG4</accession>